<comment type="caution">
    <text evidence="1">The sequence shown here is derived from an EMBL/GenBank/DDBJ whole genome shotgun (WGS) entry which is preliminary data.</text>
</comment>
<proteinExistence type="predicted"/>
<protein>
    <submittedName>
        <fullName evidence="1">Uncharacterized protein</fullName>
    </submittedName>
</protein>
<evidence type="ECO:0000313" key="1">
    <source>
        <dbReference type="EMBL" id="RKQ59967.1"/>
    </source>
</evidence>
<evidence type="ECO:0000313" key="2">
    <source>
        <dbReference type="Proteomes" id="UP000279384"/>
    </source>
</evidence>
<name>A0A495BFW8_VOGIN</name>
<sequence>MLKLAATQGRPGGTRAMTRSFLLSLLLLGIAQPTHALCVSEVLKCARTAPLILQLETANAGDKPFIPPPTPSFILERNELSGGNKIDLRPSWRLDDDTRVSVKVKRSQVELRLRKRW</sequence>
<accession>A0A495BFW8</accession>
<gene>
    <name evidence="1" type="ORF">C8E02_1309</name>
</gene>
<dbReference type="EMBL" id="RBID01000013">
    <property type="protein sequence ID" value="RKQ59967.1"/>
    <property type="molecule type" value="Genomic_DNA"/>
</dbReference>
<dbReference type="AlphaFoldDB" id="A0A495BFW8"/>
<organism evidence="1 2">
    <name type="scientific">Vogesella indigofera</name>
    <name type="common">Pseudomonas indigofera</name>
    <dbReference type="NCBI Taxonomy" id="45465"/>
    <lineage>
        <taxon>Bacteria</taxon>
        <taxon>Pseudomonadati</taxon>
        <taxon>Pseudomonadota</taxon>
        <taxon>Betaproteobacteria</taxon>
        <taxon>Neisseriales</taxon>
        <taxon>Chromobacteriaceae</taxon>
        <taxon>Vogesella</taxon>
    </lineage>
</organism>
<dbReference type="Proteomes" id="UP000279384">
    <property type="component" value="Unassembled WGS sequence"/>
</dbReference>
<reference evidence="1 2" key="1">
    <citation type="submission" date="2018-10" db="EMBL/GenBank/DDBJ databases">
        <title>Genomic Encyclopedia of Type Strains, Phase IV (KMG-IV): sequencing the most valuable type-strain genomes for metagenomic binning, comparative biology and taxonomic classification.</title>
        <authorList>
            <person name="Goeker M."/>
        </authorList>
    </citation>
    <scope>NUCLEOTIDE SEQUENCE [LARGE SCALE GENOMIC DNA]</scope>
    <source>
        <strain evidence="1 2">DSM 3303</strain>
    </source>
</reference>